<dbReference type="InterPro" id="IPR001611">
    <property type="entry name" value="Leu-rich_rpt"/>
</dbReference>
<dbReference type="SMART" id="SM00365">
    <property type="entry name" value="LRR_SD22"/>
    <property type="match status" value="12"/>
</dbReference>
<dbReference type="InterPro" id="IPR003591">
    <property type="entry name" value="Leu-rich_rpt_typical-subtyp"/>
</dbReference>
<sequence length="1553" mass="175522">MKAQGSSSVLSKRMWSEQTVSVTVNSCAGCNFESQKNMIQSEKQRHNGDEEVVKELCIANGVSYEKIPQEGSSITALEVFFSGYPRMVGLSLFPRLCQLTLVGQSISHIKGLESCPLLRELWVVECQLTDISGLQNCHQLQKLYIYDNQISKIENLESLVNLQVLWLNNNFITHIEGLNTLQKLRELNLADNNIEKIGHSLDPNISIENLNLSGNKISSFKELTLLAPLPSLRELGLKDPQSSPTPVCLLCNYATHVLYHMPGLQRLDTYDVSSKHLKDAAESTVMKKMMYYNMRVRTAQRNLAETQANLLENKRNLLQLPEDRIRALNYALKNLECELSEVQALCRKSARTWEDGLSPLSEGSGDRSDTPADITRDPGLEHKILSKLDTLKERLQLWNRRLEEIESWYQRDLAQATNRNEMMVHFLLMELETVGNIRFEEGCSTDPWFTSCYDLLLSRFCAWDYKAQGITGIKINSIIRIHNRALRLRFEDKLHTLLASEESTMFSQNYKRWLEYLFYVSDPERTSDKNEMLHIPEDGFKTADMYKALGRERAVPLSNSLSVTDRPRIEYTQRQANQSTSKQSIDPLLFRHALYGQVIVSKVFLGRSFPIREGDSVDALNYPKAHSVYRNVSPEQVHKTNAERPCSSKIHSGCDCSLRQSQWFVFDHELVLPEYLIDFEYITQDRAQPVFPEPSSRGTDDPTPNDINLDKETLNMEPMLKPRPKMLSLDEKTLLNVARANVLSQITVLNLHGNSLSKLKEISRLTALRRLTISFNEFTQLDDISHMPNLEFVDASYNHLLTLEGLRGLGRLNQLDLRWNQLTRAREETAVLRKHAPNLLRLDTRHNPWHRPEAVRMTVLGRLINLTHLDDMLVTEEEAGAAVQMAAGSRINQASLLAHSRTDSERPRSLSLLSAAQLLDQLSPLPWDITGDLEPGWTTKITALNLDSQRLSRLTNLDKLVNLRWASFNDNDISKVEGLDNCQHLEELSLNDNCISRLDGVSKLHQLTKLSVNGNQLSCLDGTVLDRLPNLHFLSVENNCIGSLYGVHRARSLFELYIGNNIITTTRDIYHLKALTNLIILDLYGNPLVEKVENYRIYVVFHLPSLKALDGVAVEMTECENAKDVFGGRLTPDMVAEKLGHSNYSDIVDLNLQSSAISMVDLAPADLFQNMRSVNLEHNNLTSFSGLVYLPNIKALCLNYNHIESILPRQKAQAHLTNRQILYHKVNSSGYGQQGSSKGSREVGPADSLEPLMGSLEVLHLSHNGISNMANLQLSRLTNLKALFLQGNEISQVEGLEGLHRLRELVLDRNRIKALGENSFFGQVFLLELHLAENRLRELNHLQPLTELRRLFLGMNKLQDISELDKLEVLPSLIELSVVGNPVARRSLHRPAVVLRLSRLQVLDGVMVTLEERTRAELLCTEVQCPMAPGSGMDMNLPGLLPLMSRTAPLRGTSLSGGLQLQHFLGHEILMPCNLDEALPHDTPKHKKQKHSSAANHVRSAQVEMTFRQIRGTASTLPSTGLLPNGYRVLITNPNQEQDSRYQSGGAPKPPPM</sequence>
<evidence type="ECO:0000256" key="2">
    <source>
        <dbReference type="ARBA" id="ARBA00022737"/>
    </source>
</evidence>
<evidence type="ECO:0000313" key="5">
    <source>
        <dbReference type="EMBL" id="KAK6304484.1"/>
    </source>
</evidence>
<evidence type="ECO:0000313" key="6">
    <source>
        <dbReference type="Proteomes" id="UP001356427"/>
    </source>
</evidence>
<feature type="coiled-coil region" evidence="3">
    <location>
        <begin position="296"/>
        <end position="352"/>
    </location>
</feature>
<dbReference type="PROSITE" id="PS51450">
    <property type="entry name" value="LRR"/>
    <property type="match status" value="11"/>
</dbReference>
<keyword evidence="2" id="KW-0677">Repeat</keyword>
<feature type="compositionally biased region" description="Basic and acidic residues" evidence="4">
    <location>
        <begin position="364"/>
        <end position="376"/>
    </location>
</feature>
<dbReference type="Pfam" id="PF13855">
    <property type="entry name" value="LRR_8"/>
    <property type="match status" value="1"/>
</dbReference>
<dbReference type="EMBL" id="JAGTTL010000023">
    <property type="protein sequence ID" value="KAK6304484.1"/>
    <property type="molecule type" value="Genomic_DNA"/>
</dbReference>
<dbReference type="SUPFAM" id="SSF52075">
    <property type="entry name" value="Outer arm dynein light chain 1"/>
    <property type="match status" value="1"/>
</dbReference>
<dbReference type="Proteomes" id="UP001356427">
    <property type="component" value="Unassembled WGS sequence"/>
</dbReference>
<dbReference type="InterPro" id="IPR032675">
    <property type="entry name" value="LRR_dom_sf"/>
</dbReference>
<proteinExistence type="predicted"/>
<name>A0AAN8L952_9TELE</name>
<feature type="region of interest" description="Disordered" evidence="4">
    <location>
        <begin position="357"/>
        <end position="376"/>
    </location>
</feature>
<evidence type="ECO:0000256" key="4">
    <source>
        <dbReference type="SAM" id="MobiDB-lite"/>
    </source>
</evidence>
<protein>
    <recommendedName>
        <fullName evidence="7">Leucine-rich repeat-containing protein 9</fullName>
    </recommendedName>
</protein>
<feature type="region of interest" description="Disordered" evidence="4">
    <location>
        <begin position="1533"/>
        <end position="1553"/>
    </location>
</feature>
<keyword evidence="1" id="KW-0433">Leucine-rich repeat</keyword>
<dbReference type="Pfam" id="PF14580">
    <property type="entry name" value="LRR_9"/>
    <property type="match status" value="1"/>
</dbReference>
<organism evidence="5 6">
    <name type="scientific">Coregonus suidteri</name>
    <dbReference type="NCBI Taxonomy" id="861788"/>
    <lineage>
        <taxon>Eukaryota</taxon>
        <taxon>Metazoa</taxon>
        <taxon>Chordata</taxon>
        <taxon>Craniata</taxon>
        <taxon>Vertebrata</taxon>
        <taxon>Euteleostomi</taxon>
        <taxon>Actinopterygii</taxon>
        <taxon>Neopterygii</taxon>
        <taxon>Teleostei</taxon>
        <taxon>Protacanthopterygii</taxon>
        <taxon>Salmoniformes</taxon>
        <taxon>Salmonidae</taxon>
        <taxon>Coregoninae</taxon>
        <taxon>Coregonus</taxon>
    </lineage>
</organism>
<gene>
    <name evidence="5" type="ORF">J4Q44_G00250700</name>
</gene>
<accession>A0AAN8L952</accession>
<reference evidence="5 6" key="1">
    <citation type="submission" date="2021-04" db="EMBL/GenBank/DDBJ databases">
        <authorList>
            <person name="De Guttry C."/>
            <person name="Zahm M."/>
            <person name="Klopp C."/>
            <person name="Cabau C."/>
            <person name="Louis A."/>
            <person name="Berthelot C."/>
            <person name="Parey E."/>
            <person name="Roest Crollius H."/>
            <person name="Montfort J."/>
            <person name="Robinson-Rechavi M."/>
            <person name="Bucao C."/>
            <person name="Bouchez O."/>
            <person name="Gislard M."/>
            <person name="Lluch J."/>
            <person name="Milhes M."/>
            <person name="Lampietro C."/>
            <person name="Lopez Roques C."/>
            <person name="Donnadieu C."/>
            <person name="Braasch I."/>
            <person name="Desvignes T."/>
            <person name="Postlethwait J."/>
            <person name="Bobe J."/>
            <person name="Wedekind C."/>
            <person name="Guiguen Y."/>
        </authorList>
    </citation>
    <scope>NUCLEOTIDE SEQUENCE [LARGE SCALE GENOMIC DNA]</scope>
    <source>
        <strain evidence="5">Cs_M1</strain>
        <tissue evidence="5">Blood</tissue>
    </source>
</reference>
<keyword evidence="3" id="KW-0175">Coiled coil</keyword>
<dbReference type="InterPro" id="IPR050836">
    <property type="entry name" value="SDS22/Internalin_LRR"/>
</dbReference>
<dbReference type="Gene3D" id="3.80.10.10">
    <property type="entry name" value="Ribonuclease Inhibitor"/>
    <property type="match status" value="8"/>
</dbReference>
<dbReference type="Gene3D" id="3.90.228.10">
    <property type="match status" value="1"/>
</dbReference>
<dbReference type="PANTHER" id="PTHR46652">
    <property type="entry name" value="LEUCINE-RICH REPEAT AND IQ DOMAIN-CONTAINING PROTEIN 1-RELATED"/>
    <property type="match status" value="1"/>
</dbReference>
<comment type="caution">
    <text evidence="5">The sequence shown here is derived from an EMBL/GenBank/DDBJ whole genome shotgun (WGS) entry which is preliminary data.</text>
</comment>
<evidence type="ECO:0000256" key="1">
    <source>
        <dbReference type="ARBA" id="ARBA00022614"/>
    </source>
</evidence>
<keyword evidence="6" id="KW-1185">Reference proteome</keyword>
<evidence type="ECO:0008006" key="7">
    <source>
        <dbReference type="Google" id="ProtNLM"/>
    </source>
</evidence>
<evidence type="ECO:0000256" key="3">
    <source>
        <dbReference type="SAM" id="Coils"/>
    </source>
</evidence>
<dbReference type="PANTHER" id="PTHR46652:SF3">
    <property type="entry name" value="LEUCINE-RICH REPEAT-CONTAINING PROTEIN 9"/>
    <property type="match status" value="1"/>
</dbReference>
<feature type="compositionally biased region" description="Polar residues" evidence="4">
    <location>
        <begin position="1533"/>
        <end position="1543"/>
    </location>
</feature>
<feature type="region of interest" description="Disordered" evidence="4">
    <location>
        <begin position="690"/>
        <end position="710"/>
    </location>
</feature>
<dbReference type="SMART" id="SM00369">
    <property type="entry name" value="LRR_TYP"/>
    <property type="match status" value="11"/>
</dbReference>
<dbReference type="SUPFAM" id="SSF52058">
    <property type="entry name" value="L domain-like"/>
    <property type="match status" value="2"/>
</dbReference>